<keyword evidence="2" id="KW-1185">Reference proteome</keyword>
<accession>A0A6M0K617</accession>
<name>A0A6M0K617_9GAMM</name>
<organism evidence="1 2">
    <name type="scientific">Thiorhodococcus minor</name>
    <dbReference type="NCBI Taxonomy" id="57489"/>
    <lineage>
        <taxon>Bacteria</taxon>
        <taxon>Pseudomonadati</taxon>
        <taxon>Pseudomonadota</taxon>
        <taxon>Gammaproteobacteria</taxon>
        <taxon>Chromatiales</taxon>
        <taxon>Chromatiaceae</taxon>
        <taxon>Thiorhodococcus</taxon>
    </lineage>
</organism>
<evidence type="ECO:0000313" key="2">
    <source>
        <dbReference type="Proteomes" id="UP000483379"/>
    </source>
</evidence>
<proteinExistence type="predicted"/>
<dbReference type="Proteomes" id="UP000483379">
    <property type="component" value="Unassembled WGS sequence"/>
</dbReference>
<dbReference type="AlphaFoldDB" id="A0A6M0K617"/>
<protein>
    <submittedName>
        <fullName evidence="1">Uncharacterized protein</fullName>
    </submittedName>
</protein>
<reference evidence="1 2" key="1">
    <citation type="submission" date="2020-02" db="EMBL/GenBank/DDBJ databases">
        <title>Genome sequences of Thiorhodococcus mannitoliphagus and Thiorhodococcus minor, purple sulfur photosynthetic bacteria in the gammaproteobacterial family, Chromatiaceae.</title>
        <authorList>
            <person name="Aviles F.A."/>
            <person name="Meyer T.E."/>
            <person name="Kyndt J.A."/>
        </authorList>
    </citation>
    <scope>NUCLEOTIDE SEQUENCE [LARGE SCALE GENOMIC DNA]</scope>
    <source>
        <strain evidence="1 2">DSM 11518</strain>
    </source>
</reference>
<dbReference type="EMBL" id="JAAIJQ010000179">
    <property type="protein sequence ID" value="NEV65226.1"/>
    <property type="molecule type" value="Genomic_DNA"/>
</dbReference>
<evidence type="ECO:0000313" key="1">
    <source>
        <dbReference type="EMBL" id="NEV65226.1"/>
    </source>
</evidence>
<gene>
    <name evidence="1" type="ORF">G3446_25910</name>
</gene>
<comment type="caution">
    <text evidence="1">The sequence shown here is derived from an EMBL/GenBank/DDBJ whole genome shotgun (WGS) entry which is preliminary data.</text>
</comment>
<dbReference type="RefSeq" id="WP_164456553.1">
    <property type="nucleotide sequence ID" value="NZ_JAAIJQ010000179.1"/>
</dbReference>
<sequence>MSVQQIGDIRGIGLADEPVPVSDQLHGHERIVNACQMGCGNGPWPVFWPASKRCSHGIALHIPGGSEQMSLVHDEGMGLDQQLDRWTSERDCEEIRRRLG</sequence>